<dbReference type="InterPro" id="IPR001810">
    <property type="entry name" value="F-box_dom"/>
</dbReference>
<keyword evidence="3" id="KW-1185">Reference proteome</keyword>
<evidence type="ECO:0000313" key="3">
    <source>
        <dbReference type="Proteomes" id="UP000308197"/>
    </source>
</evidence>
<gene>
    <name evidence="2" type="ORF">K466DRAFT_595809</name>
</gene>
<proteinExistence type="predicted"/>
<dbReference type="InParanoid" id="A0A5C3PT42"/>
<dbReference type="Proteomes" id="UP000308197">
    <property type="component" value="Unassembled WGS sequence"/>
</dbReference>
<feature type="domain" description="F-box" evidence="1">
    <location>
        <begin position="15"/>
        <end position="66"/>
    </location>
</feature>
<protein>
    <recommendedName>
        <fullName evidence="1">F-box domain-containing protein</fullName>
    </recommendedName>
</protein>
<dbReference type="EMBL" id="ML211012">
    <property type="protein sequence ID" value="TFK91769.1"/>
    <property type="molecule type" value="Genomic_DNA"/>
</dbReference>
<dbReference type="Pfam" id="PF12937">
    <property type="entry name" value="F-box-like"/>
    <property type="match status" value="1"/>
</dbReference>
<accession>A0A5C3PT42</accession>
<evidence type="ECO:0000259" key="1">
    <source>
        <dbReference type="Pfam" id="PF12937"/>
    </source>
</evidence>
<dbReference type="SUPFAM" id="SSF81383">
    <property type="entry name" value="F-box domain"/>
    <property type="match status" value="1"/>
</dbReference>
<evidence type="ECO:0000313" key="2">
    <source>
        <dbReference type="EMBL" id="TFK91769.1"/>
    </source>
</evidence>
<organism evidence="2 3">
    <name type="scientific">Polyporus arcularius HHB13444</name>
    <dbReference type="NCBI Taxonomy" id="1314778"/>
    <lineage>
        <taxon>Eukaryota</taxon>
        <taxon>Fungi</taxon>
        <taxon>Dikarya</taxon>
        <taxon>Basidiomycota</taxon>
        <taxon>Agaricomycotina</taxon>
        <taxon>Agaricomycetes</taxon>
        <taxon>Polyporales</taxon>
        <taxon>Polyporaceae</taxon>
        <taxon>Polyporus</taxon>
    </lineage>
</organism>
<dbReference type="InterPro" id="IPR036047">
    <property type="entry name" value="F-box-like_dom_sf"/>
</dbReference>
<dbReference type="AlphaFoldDB" id="A0A5C3PT42"/>
<sequence length="181" mass="20459">MSEVGGITDTPVDNTMPPEIFTEVFLALRDSSKYTTSTQWLTVTWVCRLWREMALSSPLLWAKIHMRRRWPPEMVCAFIELSSGVGLDVNFDIGPLPSYISSSLYAHANHIKSLCFRFWELESTAAQTQELVDRFGRKLASLSLANDGIDVDMFLRSPFSSLRSLCMASPRVVFGQHHPVS</sequence>
<reference evidence="2 3" key="1">
    <citation type="journal article" date="2019" name="Nat. Ecol. Evol.">
        <title>Megaphylogeny resolves global patterns of mushroom evolution.</title>
        <authorList>
            <person name="Varga T."/>
            <person name="Krizsan K."/>
            <person name="Foldi C."/>
            <person name="Dima B."/>
            <person name="Sanchez-Garcia M."/>
            <person name="Sanchez-Ramirez S."/>
            <person name="Szollosi G.J."/>
            <person name="Szarkandi J.G."/>
            <person name="Papp V."/>
            <person name="Albert L."/>
            <person name="Andreopoulos W."/>
            <person name="Angelini C."/>
            <person name="Antonin V."/>
            <person name="Barry K.W."/>
            <person name="Bougher N.L."/>
            <person name="Buchanan P."/>
            <person name="Buyck B."/>
            <person name="Bense V."/>
            <person name="Catcheside P."/>
            <person name="Chovatia M."/>
            <person name="Cooper J."/>
            <person name="Damon W."/>
            <person name="Desjardin D."/>
            <person name="Finy P."/>
            <person name="Geml J."/>
            <person name="Haridas S."/>
            <person name="Hughes K."/>
            <person name="Justo A."/>
            <person name="Karasinski D."/>
            <person name="Kautmanova I."/>
            <person name="Kiss B."/>
            <person name="Kocsube S."/>
            <person name="Kotiranta H."/>
            <person name="LaButti K.M."/>
            <person name="Lechner B.E."/>
            <person name="Liimatainen K."/>
            <person name="Lipzen A."/>
            <person name="Lukacs Z."/>
            <person name="Mihaltcheva S."/>
            <person name="Morgado L.N."/>
            <person name="Niskanen T."/>
            <person name="Noordeloos M.E."/>
            <person name="Ohm R.A."/>
            <person name="Ortiz-Santana B."/>
            <person name="Ovrebo C."/>
            <person name="Racz N."/>
            <person name="Riley R."/>
            <person name="Savchenko A."/>
            <person name="Shiryaev A."/>
            <person name="Soop K."/>
            <person name="Spirin V."/>
            <person name="Szebenyi C."/>
            <person name="Tomsovsky M."/>
            <person name="Tulloss R.E."/>
            <person name="Uehling J."/>
            <person name="Grigoriev I.V."/>
            <person name="Vagvolgyi C."/>
            <person name="Papp T."/>
            <person name="Martin F.M."/>
            <person name="Miettinen O."/>
            <person name="Hibbett D.S."/>
            <person name="Nagy L.G."/>
        </authorList>
    </citation>
    <scope>NUCLEOTIDE SEQUENCE [LARGE SCALE GENOMIC DNA]</scope>
    <source>
        <strain evidence="2 3">HHB13444</strain>
    </source>
</reference>
<name>A0A5C3PT42_9APHY</name>